<dbReference type="RefSeq" id="WP_085403776.1">
    <property type="nucleotide sequence ID" value="NZ_NAFL01000276.1"/>
</dbReference>
<evidence type="ECO:0000256" key="1">
    <source>
        <dbReference type="SAM" id="MobiDB-lite"/>
    </source>
</evidence>
<dbReference type="AlphaFoldDB" id="A0A1Y2JH05"/>
<gene>
    <name evidence="2" type="ORF">BSZ19_35550</name>
</gene>
<accession>A0A1Y2JH05</accession>
<proteinExistence type="predicted"/>
<name>A0A1Y2JH05_BRAJP</name>
<dbReference type="Proteomes" id="UP000193335">
    <property type="component" value="Unassembled WGS sequence"/>
</dbReference>
<reference evidence="2 3" key="1">
    <citation type="submission" date="2017-03" db="EMBL/GenBank/DDBJ databases">
        <title>Whole genome sequences of fourteen strains of Bradyrhizobium canariense and one strain of Bradyrhizobium japonicum isolated from Lupinus (Papilionoideae: Genisteae) species in Algeria.</title>
        <authorList>
            <person name="Crovadore J."/>
            <person name="Chekireb D."/>
            <person name="Brachmann A."/>
            <person name="Chablais R."/>
            <person name="Cochard B."/>
            <person name="Lefort F."/>
        </authorList>
    </citation>
    <scope>NUCLEOTIDE SEQUENCE [LARGE SCALE GENOMIC DNA]</scope>
    <source>
        <strain evidence="2 3">UBMA197</strain>
    </source>
</reference>
<evidence type="ECO:0000313" key="2">
    <source>
        <dbReference type="EMBL" id="OSJ26583.1"/>
    </source>
</evidence>
<evidence type="ECO:0000313" key="3">
    <source>
        <dbReference type="Proteomes" id="UP000193335"/>
    </source>
</evidence>
<protein>
    <submittedName>
        <fullName evidence="2">Uncharacterized protein</fullName>
    </submittedName>
</protein>
<dbReference type="EMBL" id="NAFL01000276">
    <property type="protein sequence ID" value="OSJ26583.1"/>
    <property type="molecule type" value="Genomic_DNA"/>
</dbReference>
<feature type="region of interest" description="Disordered" evidence="1">
    <location>
        <begin position="112"/>
        <end position="134"/>
    </location>
</feature>
<comment type="caution">
    <text evidence="2">The sequence shown here is derived from an EMBL/GenBank/DDBJ whole genome shotgun (WGS) entry which is preliminary data.</text>
</comment>
<sequence length="134" mass="14681">MLPVNPSEIIMNVNGKTMRLPPDYRPADILIGTNIGAGQGGRALRTAWITLMLLALAAEAVGGGRGKFRGVISKKDFFNSIGAKRSIALRWHEMPNSSGEWHTVSCTRTPFRLSEGHQRRNSSPRTVARGGHFK</sequence>
<organism evidence="2 3">
    <name type="scientific">Bradyrhizobium japonicum</name>
    <dbReference type="NCBI Taxonomy" id="375"/>
    <lineage>
        <taxon>Bacteria</taxon>
        <taxon>Pseudomonadati</taxon>
        <taxon>Pseudomonadota</taxon>
        <taxon>Alphaproteobacteria</taxon>
        <taxon>Hyphomicrobiales</taxon>
        <taxon>Nitrobacteraceae</taxon>
        <taxon>Bradyrhizobium</taxon>
    </lineage>
</organism>